<feature type="domain" description="Methyltransferase type 11" evidence="1">
    <location>
        <begin position="113"/>
        <end position="152"/>
    </location>
</feature>
<evidence type="ECO:0000313" key="5">
    <source>
        <dbReference type="EMBL" id="CAF3784025.1"/>
    </source>
</evidence>
<dbReference type="Proteomes" id="UP000681722">
    <property type="component" value="Unassembled WGS sequence"/>
</dbReference>
<dbReference type="Proteomes" id="UP000663829">
    <property type="component" value="Unassembled WGS sequence"/>
</dbReference>
<dbReference type="AlphaFoldDB" id="A0A814HQ35"/>
<proteinExistence type="predicted"/>
<dbReference type="SUPFAM" id="SSF53335">
    <property type="entry name" value="S-adenosyl-L-methionine-dependent methyltransferases"/>
    <property type="match status" value="1"/>
</dbReference>
<evidence type="ECO:0000313" key="6">
    <source>
        <dbReference type="Proteomes" id="UP000663829"/>
    </source>
</evidence>
<gene>
    <name evidence="3" type="ORF">GPM918_LOCUS14349</name>
    <name evidence="2" type="ORF">OVA965_LOCUS1608</name>
    <name evidence="5" type="ORF">SRO942_LOCUS14349</name>
    <name evidence="4" type="ORF">TMI583_LOCUS1608</name>
</gene>
<evidence type="ECO:0000313" key="4">
    <source>
        <dbReference type="EMBL" id="CAF3521732.1"/>
    </source>
</evidence>
<accession>A0A814HQ35</accession>
<dbReference type="InterPro" id="IPR013216">
    <property type="entry name" value="Methyltransf_11"/>
</dbReference>
<reference evidence="3" key="1">
    <citation type="submission" date="2021-02" db="EMBL/GenBank/DDBJ databases">
        <authorList>
            <person name="Nowell W R."/>
        </authorList>
    </citation>
    <scope>NUCLEOTIDE SEQUENCE</scope>
</reference>
<dbReference type="Pfam" id="PF08241">
    <property type="entry name" value="Methyltransf_11"/>
    <property type="match status" value="1"/>
</dbReference>
<dbReference type="InterPro" id="IPR029063">
    <property type="entry name" value="SAM-dependent_MTases_sf"/>
</dbReference>
<keyword evidence="6" id="KW-1185">Reference proteome</keyword>
<dbReference type="EMBL" id="CAJOBA010000306">
    <property type="protein sequence ID" value="CAF3521732.1"/>
    <property type="molecule type" value="Genomic_DNA"/>
</dbReference>
<dbReference type="Proteomes" id="UP000682733">
    <property type="component" value="Unassembled WGS sequence"/>
</dbReference>
<evidence type="ECO:0000259" key="1">
    <source>
        <dbReference type="Pfam" id="PF08241"/>
    </source>
</evidence>
<dbReference type="EMBL" id="CAJOBC010003443">
    <property type="protein sequence ID" value="CAF3784025.1"/>
    <property type="molecule type" value="Genomic_DNA"/>
</dbReference>
<comment type="caution">
    <text evidence="3">The sequence shown here is derived from an EMBL/GenBank/DDBJ whole genome shotgun (WGS) entry which is preliminary data.</text>
</comment>
<evidence type="ECO:0000313" key="3">
    <source>
        <dbReference type="EMBL" id="CAF1012660.1"/>
    </source>
</evidence>
<sequence>MTSYLGPESPRPYSVAAEFYFNSLQHLPSIYSTTKDIQQYRPTTSTSHFGSTYENEFCFYIAKHAELNCNDNICCITDECAWPEIIQERLFIIKKITHINSNVLQNEETIELLTSNTFDRIILIHCLHSLNDLTTHFPAIRQSLKPNGRLLIIHRDLAINTLPLPNEVLTTWLNNTNFHATKLIEDLQRNKGMSLLWEIETIRFLSHKIKWFTLLYNRSFYPLNMSTMKQITDGLRQLNESYFKYQNGPLELYDRLLFLSLQVESVKTPPITQLLPSIKKKLPKITVAAAILEPHETWDYKLLVTDEVTELLNIRKQKWIKPRNLFESSISFS</sequence>
<name>A0A814HQ35_9BILA</name>
<protein>
    <recommendedName>
        <fullName evidence="1">Methyltransferase type 11 domain-containing protein</fullName>
    </recommendedName>
</protein>
<dbReference type="EMBL" id="CAJNOK010000306">
    <property type="protein sequence ID" value="CAF0743898.1"/>
    <property type="molecule type" value="Genomic_DNA"/>
</dbReference>
<dbReference type="EMBL" id="CAJNOQ010003443">
    <property type="protein sequence ID" value="CAF1012660.1"/>
    <property type="molecule type" value="Genomic_DNA"/>
</dbReference>
<dbReference type="Gene3D" id="3.40.50.150">
    <property type="entry name" value="Vaccinia Virus protein VP39"/>
    <property type="match status" value="1"/>
</dbReference>
<dbReference type="Proteomes" id="UP000677228">
    <property type="component" value="Unassembled WGS sequence"/>
</dbReference>
<evidence type="ECO:0000313" key="2">
    <source>
        <dbReference type="EMBL" id="CAF0743898.1"/>
    </source>
</evidence>
<dbReference type="OrthoDB" id="10015857at2759"/>
<organism evidence="3 6">
    <name type="scientific">Didymodactylos carnosus</name>
    <dbReference type="NCBI Taxonomy" id="1234261"/>
    <lineage>
        <taxon>Eukaryota</taxon>
        <taxon>Metazoa</taxon>
        <taxon>Spiralia</taxon>
        <taxon>Gnathifera</taxon>
        <taxon>Rotifera</taxon>
        <taxon>Eurotatoria</taxon>
        <taxon>Bdelloidea</taxon>
        <taxon>Philodinida</taxon>
        <taxon>Philodinidae</taxon>
        <taxon>Didymodactylos</taxon>
    </lineage>
</organism>
<dbReference type="GO" id="GO:0008757">
    <property type="term" value="F:S-adenosylmethionine-dependent methyltransferase activity"/>
    <property type="evidence" value="ECO:0007669"/>
    <property type="project" value="InterPro"/>
</dbReference>